<dbReference type="KEGG" id="asr:WL1483_686"/>
<proteinExistence type="predicted"/>
<reference evidence="1 2" key="2">
    <citation type="journal article" date="2016" name="Genome Announc.">
        <title>Complete Genome Sequence of the Highly Virulent Aeromonas schubertii Strain WL1483, Isolated from Diseased Snakehead Fish (Channa argus) in China.</title>
        <authorList>
            <person name="Liu L."/>
            <person name="Li N."/>
            <person name="Zhang D."/>
            <person name="Fu X."/>
            <person name="Shi C."/>
            <person name="Lin Q."/>
            <person name="Hao G."/>
        </authorList>
    </citation>
    <scope>NUCLEOTIDE SEQUENCE [LARGE SCALE GENOMIC DNA]</scope>
    <source>
        <strain evidence="1 2">WL1483</strain>
    </source>
</reference>
<evidence type="ECO:0000313" key="1">
    <source>
        <dbReference type="EMBL" id="ALP40105.1"/>
    </source>
</evidence>
<accession>A0A0S2SEH0</accession>
<dbReference type="Proteomes" id="UP000058114">
    <property type="component" value="Chromosome"/>
</dbReference>
<evidence type="ECO:0000313" key="2">
    <source>
        <dbReference type="Proteomes" id="UP000058114"/>
    </source>
</evidence>
<dbReference type="PATRIC" id="fig|652.5.peg.4365"/>
<dbReference type="EMBL" id="CP013067">
    <property type="protein sequence ID" value="ALP40105.1"/>
    <property type="molecule type" value="Genomic_DNA"/>
</dbReference>
<reference evidence="2" key="1">
    <citation type="submission" date="2015-10" db="EMBL/GenBank/DDBJ databases">
        <title>Complete Genome Sequence of Aeromonas schubertii strain WL1483.</title>
        <authorList>
            <person name="Liu L."/>
        </authorList>
    </citation>
    <scope>NUCLEOTIDE SEQUENCE [LARGE SCALE GENOMIC DNA]</scope>
    <source>
        <strain evidence="2">WL1483</strain>
    </source>
</reference>
<dbReference type="AlphaFoldDB" id="A0A0S2SEH0"/>
<sequence length="65" mass="6652">MKGGHAAVETQVIQVIGAVTIDKLELVIAIPATELPDHVEIERPGGLLGLGVGRGCRVILVAGAE</sequence>
<gene>
    <name evidence="1" type="ORF">WL1483_686</name>
</gene>
<organism evidence="1 2">
    <name type="scientific">Aeromonas schubertii</name>
    <dbReference type="NCBI Taxonomy" id="652"/>
    <lineage>
        <taxon>Bacteria</taxon>
        <taxon>Pseudomonadati</taxon>
        <taxon>Pseudomonadota</taxon>
        <taxon>Gammaproteobacteria</taxon>
        <taxon>Aeromonadales</taxon>
        <taxon>Aeromonadaceae</taxon>
        <taxon>Aeromonas</taxon>
    </lineage>
</organism>
<name>A0A0S2SEH0_9GAMM</name>
<protein>
    <submittedName>
        <fullName evidence="1">Uncharacterized protein</fullName>
    </submittedName>
</protein>